<organism evidence="2 3">
    <name type="scientific">Olsenella profusa F0195</name>
    <dbReference type="NCBI Taxonomy" id="1125712"/>
    <lineage>
        <taxon>Bacteria</taxon>
        <taxon>Bacillati</taxon>
        <taxon>Actinomycetota</taxon>
        <taxon>Coriobacteriia</taxon>
        <taxon>Coriobacteriales</taxon>
        <taxon>Atopobiaceae</taxon>
        <taxon>Olsenella</taxon>
    </lineage>
</organism>
<protein>
    <submittedName>
        <fullName evidence="2">DNA binding domain protein, excisionase family</fullName>
    </submittedName>
</protein>
<gene>
    <name evidence="2" type="ORF">HMPREF1316_0498</name>
</gene>
<keyword evidence="3" id="KW-1185">Reference proteome</keyword>
<name>U2V2D8_9ACTN</name>
<dbReference type="InterPro" id="IPR041657">
    <property type="entry name" value="HTH_17"/>
</dbReference>
<reference evidence="2 3" key="1">
    <citation type="submission" date="2013-08" db="EMBL/GenBank/DDBJ databases">
        <authorList>
            <person name="Durkin A.S."/>
            <person name="Haft D.R."/>
            <person name="McCorrison J."/>
            <person name="Torralba M."/>
            <person name="Gillis M."/>
            <person name="Haft D.H."/>
            <person name="Methe B."/>
            <person name="Sutton G."/>
            <person name="Nelson K.E."/>
        </authorList>
    </citation>
    <scope>NUCLEOTIDE SEQUENCE [LARGE SCALE GENOMIC DNA]</scope>
    <source>
        <strain evidence="2 3">F0195</strain>
    </source>
</reference>
<dbReference type="Pfam" id="PF12728">
    <property type="entry name" value="HTH_17"/>
    <property type="match status" value="1"/>
</dbReference>
<feature type="domain" description="Helix-turn-helix" evidence="1">
    <location>
        <begin position="22"/>
        <end position="65"/>
    </location>
</feature>
<evidence type="ECO:0000313" key="2">
    <source>
        <dbReference type="EMBL" id="ERL06836.1"/>
    </source>
</evidence>
<dbReference type="OrthoDB" id="3192870at2"/>
<sequence length="106" mass="10774">MTHDIPTMTTGDLLGLPPLIRPATAARIAAVSEETIVRLCRRGAIRAGKVGGRWRVNTAAFLAYVGVVADAAGGPMAEGAPEAGGPLPGRYSVDLSDLLGGEGLHG</sequence>
<proteinExistence type="predicted"/>
<dbReference type="GO" id="GO:0003677">
    <property type="term" value="F:DNA binding"/>
    <property type="evidence" value="ECO:0007669"/>
    <property type="project" value="InterPro"/>
</dbReference>
<accession>U2V2D8</accession>
<dbReference type="Proteomes" id="UP000016638">
    <property type="component" value="Unassembled WGS sequence"/>
</dbReference>
<evidence type="ECO:0000259" key="1">
    <source>
        <dbReference type="Pfam" id="PF12728"/>
    </source>
</evidence>
<dbReference type="NCBIfam" id="TIGR01764">
    <property type="entry name" value="excise"/>
    <property type="match status" value="1"/>
</dbReference>
<dbReference type="RefSeq" id="WP_021726904.1">
    <property type="nucleotide sequence ID" value="NZ_AWEZ01000062.1"/>
</dbReference>
<dbReference type="STRING" id="1125712.HMPREF1316_0498"/>
<dbReference type="InterPro" id="IPR010093">
    <property type="entry name" value="SinI_DNA-bd"/>
</dbReference>
<dbReference type="AlphaFoldDB" id="U2V2D8"/>
<dbReference type="PATRIC" id="fig|1125712.3.peg.1922"/>
<comment type="caution">
    <text evidence="2">The sequence shown here is derived from an EMBL/GenBank/DDBJ whole genome shotgun (WGS) entry which is preliminary data.</text>
</comment>
<evidence type="ECO:0000313" key="3">
    <source>
        <dbReference type="Proteomes" id="UP000016638"/>
    </source>
</evidence>
<dbReference type="EMBL" id="AWEZ01000062">
    <property type="protein sequence ID" value="ERL06836.1"/>
    <property type="molecule type" value="Genomic_DNA"/>
</dbReference>